<evidence type="ECO:0000256" key="1">
    <source>
        <dbReference type="SAM" id="MobiDB-lite"/>
    </source>
</evidence>
<accession>A0A2V0PJ88</accession>
<organism evidence="2 3">
    <name type="scientific">Raphidocelis subcapitata</name>
    <dbReference type="NCBI Taxonomy" id="307507"/>
    <lineage>
        <taxon>Eukaryota</taxon>
        <taxon>Viridiplantae</taxon>
        <taxon>Chlorophyta</taxon>
        <taxon>core chlorophytes</taxon>
        <taxon>Chlorophyceae</taxon>
        <taxon>CS clade</taxon>
        <taxon>Sphaeropleales</taxon>
        <taxon>Selenastraceae</taxon>
        <taxon>Raphidocelis</taxon>
    </lineage>
</organism>
<evidence type="ECO:0000313" key="2">
    <source>
        <dbReference type="EMBL" id="GBF98043.1"/>
    </source>
</evidence>
<reference evidence="2 3" key="1">
    <citation type="journal article" date="2018" name="Sci. Rep.">
        <title>Raphidocelis subcapitata (=Pseudokirchneriella subcapitata) provides an insight into genome evolution and environmental adaptations in the Sphaeropleales.</title>
        <authorList>
            <person name="Suzuki S."/>
            <person name="Yamaguchi H."/>
            <person name="Nakajima N."/>
            <person name="Kawachi M."/>
        </authorList>
    </citation>
    <scope>NUCLEOTIDE SEQUENCE [LARGE SCALE GENOMIC DNA]</scope>
    <source>
        <strain evidence="2 3">NIES-35</strain>
    </source>
</reference>
<name>A0A2V0PJ88_9CHLO</name>
<dbReference type="Proteomes" id="UP000247498">
    <property type="component" value="Unassembled WGS sequence"/>
</dbReference>
<proteinExistence type="predicted"/>
<dbReference type="AlphaFoldDB" id="A0A2V0PJ88"/>
<dbReference type="EMBL" id="BDRX01000115">
    <property type="protein sequence ID" value="GBF98043.1"/>
    <property type="molecule type" value="Genomic_DNA"/>
</dbReference>
<protein>
    <recommendedName>
        <fullName evidence="4">Thioredoxin domain-containing protein</fullName>
    </recommendedName>
</protein>
<evidence type="ECO:0008006" key="4">
    <source>
        <dbReference type="Google" id="ProtNLM"/>
    </source>
</evidence>
<feature type="compositionally biased region" description="Gly residues" evidence="1">
    <location>
        <begin position="398"/>
        <end position="408"/>
    </location>
</feature>
<evidence type="ECO:0000313" key="3">
    <source>
        <dbReference type="Proteomes" id="UP000247498"/>
    </source>
</evidence>
<feature type="region of interest" description="Disordered" evidence="1">
    <location>
        <begin position="357"/>
        <end position="438"/>
    </location>
</feature>
<sequence length="438" mass="45245">MLLQARACSGGGAGGFGRRRQQQRRRCAAAAAAAAAAAQAVVRATSRTGAPNARSRQQRRLAVAVAAWRQEQPKLWDFADSRVAPATVDQLQTLQRRSFGHRNLRTYVVVVADPRSAACRAVEASVEQLASGLSHERALVVMALDASDPAAAQFAARILSVGSMPAVLVYPEGAPGFLAYKGADMTAEGLLRAINAARLRALPEARAYELRHAVAPLPRTVAAGRAEPVLIDPTPLVAPRTASTYWGPGKVALWGGLLGVSLLYWAWDAFLEERWEALQLQRRVRARREGRRTFSWAENVDDALQLLMIRGARTVQEQRAAAAGQQLGWRPLEDAQPASPSPAPGAAQPTAAEADLGGGVWMQMPPPPPESAGAADSAKPDISPSSPEAPAASAAAEGAGGTGGGGTSSEGEASSSSSSSGGGGGGSGGSPAAGAAPR</sequence>
<comment type="caution">
    <text evidence="2">The sequence shown here is derived from an EMBL/GenBank/DDBJ whole genome shotgun (WGS) entry which is preliminary data.</text>
</comment>
<dbReference type="OrthoDB" id="537966at2759"/>
<gene>
    <name evidence="2" type="ORF">Rsub_10271</name>
</gene>
<feature type="region of interest" description="Disordered" evidence="1">
    <location>
        <begin position="332"/>
        <end position="351"/>
    </location>
</feature>
<feature type="compositionally biased region" description="Low complexity" evidence="1">
    <location>
        <begin position="409"/>
        <end position="419"/>
    </location>
</feature>
<keyword evidence="3" id="KW-1185">Reference proteome</keyword>
<feature type="compositionally biased region" description="Low complexity" evidence="1">
    <location>
        <begin position="383"/>
        <end position="397"/>
    </location>
</feature>
<feature type="compositionally biased region" description="Gly residues" evidence="1">
    <location>
        <begin position="420"/>
        <end position="431"/>
    </location>
</feature>
<dbReference type="InParanoid" id="A0A2V0PJ88"/>